<dbReference type="SMART" id="SM00388">
    <property type="entry name" value="HisKA"/>
    <property type="match status" value="1"/>
</dbReference>
<proteinExistence type="predicted"/>
<keyword evidence="4" id="KW-0812">Transmembrane</keyword>
<dbReference type="Proteomes" id="UP000636010">
    <property type="component" value="Unassembled WGS sequence"/>
</dbReference>
<feature type="domain" description="Histidine kinase" evidence="5">
    <location>
        <begin position="293"/>
        <end position="502"/>
    </location>
</feature>
<dbReference type="SMART" id="SM00387">
    <property type="entry name" value="HATPase_c"/>
    <property type="match status" value="1"/>
</dbReference>
<dbReference type="InterPro" id="IPR005467">
    <property type="entry name" value="His_kinase_dom"/>
</dbReference>
<organism evidence="6 7">
    <name type="scientific">Marivirga lumbricoides</name>
    <dbReference type="NCBI Taxonomy" id="1046115"/>
    <lineage>
        <taxon>Bacteria</taxon>
        <taxon>Pseudomonadati</taxon>
        <taxon>Bacteroidota</taxon>
        <taxon>Cytophagia</taxon>
        <taxon>Cytophagales</taxon>
        <taxon>Marivirgaceae</taxon>
        <taxon>Marivirga</taxon>
    </lineage>
</organism>
<sequence>MNTRQFKRIGIFIFLIILFTVIIQSFSIYENYKDAKRQYLVDVKSALDKSIEEYYAEIAKSDVITFTDLGGVVHNQNMRNTIYPDSGKFNISFFQRFSSSKLSTDLISKLDSNQAINNDSLTISKILIDKGKNKAKFLADQINGIAIFKGKRAADSLDNIKELTDKIVISITRDTLDYDKLIGFLSGQLSSIDLGIDYAINHYKSDSIVGGFNQDNIKNLTLEVQASSTYLPGNEKIEMYFENSTLAILKKGLLPIVASLLVMLFVAAILLYLYRVIKSQKELSEIKNDLITNITHEFKTPITTISTAIEGIQSFNTEKDPDKTRKYLNISGQQLSKLTVMVEKLLETATLDSDKLILQKESTEIDLLVTFLIDRYKEAGNTKHIEVYIPHETQPIYVDAFHFENAISNLIDNAIKYGGENIKITLLQEERLIIMIEDDGGNISKEQKEKVFDKFYRIPKGNIHNIKGFGIGLYYTKNIIEKHNGTIELSVKKGKTVFKITL</sequence>
<dbReference type="Pfam" id="PF00512">
    <property type="entry name" value="HisKA"/>
    <property type="match status" value="1"/>
</dbReference>
<comment type="caution">
    <text evidence="6">The sequence shown here is derived from an EMBL/GenBank/DDBJ whole genome shotgun (WGS) entry which is preliminary data.</text>
</comment>
<dbReference type="InterPro" id="IPR036890">
    <property type="entry name" value="HATPase_C_sf"/>
</dbReference>
<dbReference type="PROSITE" id="PS50109">
    <property type="entry name" value="HIS_KIN"/>
    <property type="match status" value="1"/>
</dbReference>
<keyword evidence="3" id="KW-0597">Phosphoprotein</keyword>
<evidence type="ECO:0000313" key="7">
    <source>
        <dbReference type="Proteomes" id="UP000636010"/>
    </source>
</evidence>
<dbReference type="InterPro" id="IPR003594">
    <property type="entry name" value="HATPase_dom"/>
</dbReference>
<dbReference type="PRINTS" id="PR00344">
    <property type="entry name" value="BCTRLSENSOR"/>
</dbReference>
<evidence type="ECO:0000259" key="5">
    <source>
        <dbReference type="PROSITE" id="PS50109"/>
    </source>
</evidence>
<dbReference type="InterPro" id="IPR004358">
    <property type="entry name" value="Sig_transdc_His_kin-like_C"/>
</dbReference>
<keyword evidence="7" id="KW-1185">Reference proteome</keyword>
<dbReference type="SUPFAM" id="SSF47384">
    <property type="entry name" value="Homodimeric domain of signal transducing histidine kinase"/>
    <property type="match status" value="1"/>
</dbReference>
<evidence type="ECO:0000256" key="4">
    <source>
        <dbReference type="SAM" id="Phobius"/>
    </source>
</evidence>
<name>A0ABQ1MBN6_9BACT</name>
<dbReference type="EC" id="2.7.13.3" evidence="2"/>
<dbReference type="Gene3D" id="3.30.565.10">
    <property type="entry name" value="Histidine kinase-like ATPase, C-terminal domain"/>
    <property type="match status" value="1"/>
</dbReference>
<dbReference type="CDD" id="cd00082">
    <property type="entry name" value="HisKA"/>
    <property type="match status" value="1"/>
</dbReference>
<gene>
    <name evidence="6" type="ORF">GCM10011506_24480</name>
</gene>
<dbReference type="InterPro" id="IPR036097">
    <property type="entry name" value="HisK_dim/P_sf"/>
</dbReference>
<evidence type="ECO:0000256" key="3">
    <source>
        <dbReference type="ARBA" id="ARBA00022553"/>
    </source>
</evidence>
<feature type="transmembrane region" description="Helical" evidence="4">
    <location>
        <begin position="253"/>
        <end position="274"/>
    </location>
</feature>
<dbReference type="PANTHER" id="PTHR43547">
    <property type="entry name" value="TWO-COMPONENT HISTIDINE KINASE"/>
    <property type="match status" value="1"/>
</dbReference>
<feature type="transmembrane region" description="Helical" evidence="4">
    <location>
        <begin position="9"/>
        <end position="29"/>
    </location>
</feature>
<keyword evidence="4" id="KW-1133">Transmembrane helix</keyword>
<accession>A0ABQ1MBN6</accession>
<reference evidence="7" key="1">
    <citation type="journal article" date="2019" name="Int. J. Syst. Evol. Microbiol.">
        <title>The Global Catalogue of Microorganisms (GCM) 10K type strain sequencing project: providing services to taxonomists for standard genome sequencing and annotation.</title>
        <authorList>
            <consortium name="The Broad Institute Genomics Platform"/>
            <consortium name="The Broad Institute Genome Sequencing Center for Infectious Disease"/>
            <person name="Wu L."/>
            <person name="Ma J."/>
        </authorList>
    </citation>
    <scope>NUCLEOTIDE SEQUENCE [LARGE SCALE GENOMIC DNA]</scope>
    <source>
        <strain evidence="7">CGMCC 1.10832</strain>
    </source>
</reference>
<dbReference type="RefSeq" id="WP_188463772.1">
    <property type="nucleotide sequence ID" value="NZ_BAABHU010000007.1"/>
</dbReference>
<dbReference type="Pfam" id="PF02518">
    <property type="entry name" value="HATPase_c"/>
    <property type="match status" value="1"/>
</dbReference>
<evidence type="ECO:0000256" key="1">
    <source>
        <dbReference type="ARBA" id="ARBA00000085"/>
    </source>
</evidence>
<dbReference type="Gene3D" id="1.10.287.130">
    <property type="match status" value="1"/>
</dbReference>
<comment type="catalytic activity">
    <reaction evidence="1">
        <text>ATP + protein L-histidine = ADP + protein N-phospho-L-histidine.</text>
        <dbReference type="EC" id="2.7.13.3"/>
    </reaction>
</comment>
<dbReference type="InterPro" id="IPR003661">
    <property type="entry name" value="HisK_dim/P_dom"/>
</dbReference>
<dbReference type="PANTHER" id="PTHR43547:SF2">
    <property type="entry name" value="HYBRID SIGNAL TRANSDUCTION HISTIDINE KINASE C"/>
    <property type="match status" value="1"/>
</dbReference>
<keyword evidence="4" id="KW-0472">Membrane</keyword>
<evidence type="ECO:0000313" key="6">
    <source>
        <dbReference type="EMBL" id="GGC38178.1"/>
    </source>
</evidence>
<dbReference type="SUPFAM" id="SSF55874">
    <property type="entry name" value="ATPase domain of HSP90 chaperone/DNA topoisomerase II/histidine kinase"/>
    <property type="match status" value="1"/>
</dbReference>
<evidence type="ECO:0000256" key="2">
    <source>
        <dbReference type="ARBA" id="ARBA00012438"/>
    </source>
</evidence>
<dbReference type="CDD" id="cd00075">
    <property type="entry name" value="HATPase"/>
    <property type="match status" value="1"/>
</dbReference>
<dbReference type="EMBL" id="BMEC01000007">
    <property type="protein sequence ID" value="GGC38178.1"/>
    <property type="molecule type" value="Genomic_DNA"/>
</dbReference>
<protein>
    <recommendedName>
        <fullName evidence="2">histidine kinase</fullName>
        <ecNumber evidence="2">2.7.13.3</ecNumber>
    </recommendedName>
</protein>